<dbReference type="InterPro" id="IPR011009">
    <property type="entry name" value="Kinase-like_dom_sf"/>
</dbReference>
<feature type="domain" description="Protein kinase" evidence="10">
    <location>
        <begin position="1"/>
        <end position="216"/>
    </location>
</feature>
<evidence type="ECO:0000313" key="12">
    <source>
        <dbReference type="Proteomes" id="UP000515908"/>
    </source>
</evidence>
<comment type="catalytic activity">
    <reaction evidence="8">
        <text>L-seryl-[protein] + ATP = O-phospho-L-seryl-[protein] + ADP + H(+)</text>
        <dbReference type="Rhea" id="RHEA:17989"/>
        <dbReference type="Rhea" id="RHEA-COMP:9863"/>
        <dbReference type="Rhea" id="RHEA-COMP:11604"/>
        <dbReference type="ChEBI" id="CHEBI:15378"/>
        <dbReference type="ChEBI" id="CHEBI:29999"/>
        <dbReference type="ChEBI" id="CHEBI:30616"/>
        <dbReference type="ChEBI" id="CHEBI:83421"/>
        <dbReference type="ChEBI" id="CHEBI:456216"/>
        <dbReference type="EC" id="2.7.11.1"/>
    </reaction>
</comment>
<dbReference type="AlphaFoldDB" id="A0A7G2C4Z1"/>
<dbReference type="PANTHER" id="PTHR24356:SF228">
    <property type="entry name" value="NON-SPECIFIC SERINE_THREONINE PROTEIN KINASE"/>
    <property type="match status" value="1"/>
</dbReference>
<evidence type="ECO:0000256" key="3">
    <source>
        <dbReference type="ARBA" id="ARBA00022679"/>
    </source>
</evidence>
<protein>
    <recommendedName>
        <fullName evidence="1">non-specific serine/threonine protein kinase</fullName>
        <ecNumber evidence="1">2.7.11.1</ecNumber>
    </recommendedName>
</protein>
<gene>
    <name evidence="11" type="ORF">ADEAN_000172600</name>
</gene>
<keyword evidence="4" id="KW-0547">Nucleotide-binding</keyword>
<proteinExistence type="predicted"/>
<dbReference type="PROSITE" id="PS50011">
    <property type="entry name" value="PROTEIN_KINASE_DOM"/>
    <property type="match status" value="1"/>
</dbReference>
<dbReference type="EC" id="2.7.11.1" evidence="1"/>
<dbReference type="Gene3D" id="1.10.510.10">
    <property type="entry name" value="Transferase(Phosphotransferase) domain 1"/>
    <property type="match status" value="1"/>
</dbReference>
<evidence type="ECO:0000256" key="5">
    <source>
        <dbReference type="ARBA" id="ARBA00022777"/>
    </source>
</evidence>
<evidence type="ECO:0000256" key="7">
    <source>
        <dbReference type="ARBA" id="ARBA00047899"/>
    </source>
</evidence>
<evidence type="ECO:0000259" key="10">
    <source>
        <dbReference type="PROSITE" id="PS50011"/>
    </source>
</evidence>
<accession>A0A7G2C4Z1</accession>
<evidence type="ECO:0000313" key="11">
    <source>
        <dbReference type="EMBL" id="CAD2214281.1"/>
    </source>
</evidence>
<keyword evidence="12" id="KW-1185">Reference proteome</keyword>
<organism evidence="11 12">
    <name type="scientific">Angomonas deanei</name>
    <dbReference type="NCBI Taxonomy" id="59799"/>
    <lineage>
        <taxon>Eukaryota</taxon>
        <taxon>Discoba</taxon>
        <taxon>Euglenozoa</taxon>
        <taxon>Kinetoplastea</taxon>
        <taxon>Metakinetoplastina</taxon>
        <taxon>Trypanosomatida</taxon>
        <taxon>Trypanosomatidae</taxon>
        <taxon>Strigomonadinae</taxon>
        <taxon>Angomonas</taxon>
    </lineage>
</organism>
<reference evidence="11 12" key="1">
    <citation type="submission" date="2020-08" db="EMBL/GenBank/DDBJ databases">
        <authorList>
            <person name="Newling K."/>
            <person name="Davey J."/>
            <person name="Forrester S."/>
        </authorList>
    </citation>
    <scope>NUCLEOTIDE SEQUENCE [LARGE SCALE GENOMIC DNA]</scope>
    <source>
        <strain evidence="12">Crithidia deanei Carvalho (ATCC PRA-265)</strain>
    </source>
</reference>
<evidence type="ECO:0000256" key="9">
    <source>
        <dbReference type="SAM" id="MobiDB-lite"/>
    </source>
</evidence>
<dbReference type="Pfam" id="PF00069">
    <property type="entry name" value="Pkinase"/>
    <property type="match status" value="1"/>
</dbReference>
<feature type="region of interest" description="Disordered" evidence="9">
    <location>
        <begin position="297"/>
        <end position="318"/>
    </location>
</feature>
<evidence type="ECO:0000256" key="2">
    <source>
        <dbReference type="ARBA" id="ARBA00022527"/>
    </source>
</evidence>
<dbReference type="GO" id="GO:0035556">
    <property type="term" value="P:intracellular signal transduction"/>
    <property type="evidence" value="ECO:0007669"/>
    <property type="project" value="TreeGrafter"/>
</dbReference>
<dbReference type="SUPFAM" id="SSF56112">
    <property type="entry name" value="Protein kinase-like (PK-like)"/>
    <property type="match status" value="1"/>
</dbReference>
<dbReference type="PANTHER" id="PTHR24356">
    <property type="entry name" value="SERINE/THREONINE-PROTEIN KINASE"/>
    <property type="match status" value="1"/>
</dbReference>
<sequence>MKRCLGFKDIQLITAQLILGIARVVEKGFVLRDLKPENVAFDCKYRACLIDFDTVDLEGKSSKPVTNGGVAVKPEEEKPANTKRRITVSEIQEMRKKSASFCGTAQYVSPEMVGELKWSFSSDLWALGATAYEMMYGEHMFAGITPFEVLKKVVNGVSDAIRFPYIDFGVPDAKERFEALKDFILRLVCVDPMDRLGVDLETQAFDLPGLKGHALFADFDWSRLEEHLTSFKPHHIPLEGEGEVPVSGDNPDPSPSLMSCYEAVPFNDEQYAEYIFHATADANPFEKFLLDQVERKGGDSCATGGCREGKSRGGAARL</sequence>
<evidence type="ECO:0000256" key="8">
    <source>
        <dbReference type="ARBA" id="ARBA00048679"/>
    </source>
</evidence>
<dbReference type="Proteomes" id="UP000515908">
    <property type="component" value="Chromosome 03"/>
</dbReference>
<dbReference type="SMART" id="SM00220">
    <property type="entry name" value="S_TKc"/>
    <property type="match status" value="1"/>
</dbReference>
<evidence type="ECO:0000256" key="1">
    <source>
        <dbReference type="ARBA" id="ARBA00012513"/>
    </source>
</evidence>
<evidence type="ECO:0000256" key="4">
    <source>
        <dbReference type="ARBA" id="ARBA00022741"/>
    </source>
</evidence>
<keyword evidence="6" id="KW-0067">ATP-binding</keyword>
<dbReference type="GO" id="GO:0005524">
    <property type="term" value="F:ATP binding"/>
    <property type="evidence" value="ECO:0007669"/>
    <property type="project" value="UniProtKB-KW"/>
</dbReference>
<keyword evidence="3" id="KW-0808">Transferase</keyword>
<keyword evidence="5 11" id="KW-0418">Kinase</keyword>
<evidence type="ECO:0000256" key="6">
    <source>
        <dbReference type="ARBA" id="ARBA00022840"/>
    </source>
</evidence>
<dbReference type="GO" id="GO:0004674">
    <property type="term" value="F:protein serine/threonine kinase activity"/>
    <property type="evidence" value="ECO:0007669"/>
    <property type="project" value="UniProtKB-KW"/>
</dbReference>
<dbReference type="EMBL" id="LR877147">
    <property type="protein sequence ID" value="CAD2214281.1"/>
    <property type="molecule type" value="Genomic_DNA"/>
</dbReference>
<dbReference type="InterPro" id="IPR000719">
    <property type="entry name" value="Prot_kinase_dom"/>
</dbReference>
<dbReference type="InterPro" id="IPR050236">
    <property type="entry name" value="Ser_Thr_kinase_AGC"/>
</dbReference>
<name>A0A7G2C4Z1_9TRYP</name>
<dbReference type="VEuPathDB" id="TriTrypDB:ADEAN_000172600"/>
<keyword evidence="2" id="KW-0723">Serine/threonine-protein kinase</keyword>
<comment type="catalytic activity">
    <reaction evidence="7">
        <text>L-threonyl-[protein] + ATP = O-phospho-L-threonyl-[protein] + ADP + H(+)</text>
        <dbReference type="Rhea" id="RHEA:46608"/>
        <dbReference type="Rhea" id="RHEA-COMP:11060"/>
        <dbReference type="Rhea" id="RHEA-COMP:11605"/>
        <dbReference type="ChEBI" id="CHEBI:15378"/>
        <dbReference type="ChEBI" id="CHEBI:30013"/>
        <dbReference type="ChEBI" id="CHEBI:30616"/>
        <dbReference type="ChEBI" id="CHEBI:61977"/>
        <dbReference type="ChEBI" id="CHEBI:456216"/>
        <dbReference type="EC" id="2.7.11.1"/>
    </reaction>
</comment>